<dbReference type="AlphaFoldDB" id="A0A1J4TLZ9"/>
<name>A0A1J4TLZ9_9BACT</name>
<dbReference type="EMBL" id="MNUY01000077">
    <property type="protein sequence ID" value="OIO12842.1"/>
    <property type="molecule type" value="Genomic_DNA"/>
</dbReference>
<dbReference type="Proteomes" id="UP000183120">
    <property type="component" value="Unassembled WGS sequence"/>
</dbReference>
<proteinExistence type="predicted"/>
<gene>
    <name evidence="1" type="ORF">AUJ73_04915</name>
</gene>
<comment type="caution">
    <text evidence="1">The sequence shown here is derived from an EMBL/GenBank/DDBJ whole genome shotgun (WGS) entry which is preliminary data.</text>
</comment>
<reference evidence="1 2" key="1">
    <citation type="journal article" date="2016" name="Environ. Microbiol.">
        <title>Genomic resolution of a cold subsurface aquifer community provides metabolic insights for novel microbes adapted to high CO concentrations.</title>
        <authorList>
            <person name="Probst A.J."/>
            <person name="Castelle C.J."/>
            <person name="Singh A."/>
            <person name="Brown C.T."/>
            <person name="Anantharaman K."/>
            <person name="Sharon I."/>
            <person name="Hug L.A."/>
            <person name="Burstein D."/>
            <person name="Emerson J.B."/>
            <person name="Thomas B.C."/>
            <person name="Banfield J.F."/>
        </authorList>
    </citation>
    <scope>NUCLEOTIDE SEQUENCE [LARGE SCALE GENOMIC DNA]</scope>
    <source>
        <strain evidence="1">CG1_02_37_22</strain>
    </source>
</reference>
<organism evidence="1 2">
    <name type="scientific">Candidatus Gottesmanbacteria bacterium CG1_02_37_22</name>
    <dbReference type="NCBI Taxonomy" id="1805209"/>
    <lineage>
        <taxon>Bacteria</taxon>
        <taxon>Candidatus Gottesmaniibacteriota</taxon>
    </lineage>
</organism>
<accession>A0A1J4TLZ9</accession>
<evidence type="ECO:0000313" key="2">
    <source>
        <dbReference type="Proteomes" id="UP000183120"/>
    </source>
</evidence>
<protein>
    <submittedName>
        <fullName evidence="1">Uncharacterized protein</fullName>
    </submittedName>
</protein>
<sequence>MIMGRIIGLILALLLLIIPSTVEARSGCCSHHGGVCGCGCCDGTGLSSTCAPYYPQCGGSRSYYEVPVYIPPTPENPITEGTVNVIQSATKPYFNVSMSWKSTYPVSIAISRVAGANPGPNTDSTNGFYQFNTVKSGRWYINMKANVNGVWSKIVYWTIDVPVWVDYSPIFTPEPTLTPIETSSPIIHAKDLNDSSTLNRLWKWFSSKFSY</sequence>
<evidence type="ECO:0000313" key="1">
    <source>
        <dbReference type="EMBL" id="OIO12842.1"/>
    </source>
</evidence>